<keyword evidence="1" id="KW-0234">DNA repair</keyword>
<keyword evidence="1" id="KW-0547">Nucleotide-binding</keyword>
<comment type="cofactor">
    <cofactor evidence="1">
        <name>Mg(2+)</name>
        <dbReference type="ChEBI" id="CHEBI:18420"/>
    </cofactor>
</comment>
<dbReference type="EMBL" id="CAJOBI010007499">
    <property type="protein sequence ID" value="CAF4087368.1"/>
    <property type="molecule type" value="Genomic_DNA"/>
</dbReference>
<dbReference type="GO" id="GO:0016787">
    <property type="term" value="F:hydrolase activity"/>
    <property type="evidence" value="ECO:0007669"/>
    <property type="project" value="UniProtKB-KW"/>
</dbReference>
<comment type="catalytic activity">
    <reaction evidence="1">
        <text>ATP + H2O = ADP + phosphate + H(+)</text>
        <dbReference type="Rhea" id="RHEA:13065"/>
        <dbReference type="ChEBI" id="CHEBI:15377"/>
        <dbReference type="ChEBI" id="CHEBI:15378"/>
        <dbReference type="ChEBI" id="CHEBI:30616"/>
        <dbReference type="ChEBI" id="CHEBI:43474"/>
        <dbReference type="ChEBI" id="CHEBI:456216"/>
        <dbReference type="EC" id="5.6.2.3"/>
    </reaction>
</comment>
<dbReference type="GO" id="GO:0005524">
    <property type="term" value="F:ATP binding"/>
    <property type="evidence" value="ECO:0007669"/>
    <property type="project" value="UniProtKB-KW"/>
</dbReference>
<dbReference type="Proteomes" id="UP000676336">
    <property type="component" value="Unassembled WGS sequence"/>
</dbReference>
<keyword evidence="1" id="KW-0347">Helicase</keyword>
<feature type="domain" description="DNA helicase Pif1-like DEAD-box helicase" evidence="2">
    <location>
        <begin position="6"/>
        <end position="71"/>
    </location>
</feature>
<evidence type="ECO:0000313" key="3">
    <source>
        <dbReference type="EMBL" id="CAF4087368.1"/>
    </source>
</evidence>
<dbReference type="GO" id="GO:0006310">
    <property type="term" value="P:DNA recombination"/>
    <property type="evidence" value="ECO:0007669"/>
    <property type="project" value="UniProtKB-KW"/>
</dbReference>
<comment type="caution">
    <text evidence="3">The sequence shown here is derived from an EMBL/GenBank/DDBJ whole genome shotgun (WGS) entry which is preliminary data.</text>
</comment>
<keyword evidence="1" id="KW-0067">ATP-binding</keyword>
<gene>
    <name evidence="3" type="ORF">SMN809_LOCUS16649</name>
</gene>
<dbReference type="AlphaFoldDB" id="A0A8S2Q6H5"/>
<organism evidence="3 4">
    <name type="scientific">Rotaria magnacalcarata</name>
    <dbReference type="NCBI Taxonomy" id="392030"/>
    <lineage>
        <taxon>Eukaryota</taxon>
        <taxon>Metazoa</taxon>
        <taxon>Spiralia</taxon>
        <taxon>Gnathifera</taxon>
        <taxon>Rotifera</taxon>
        <taxon>Eurotatoria</taxon>
        <taxon>Bdelloidea</taxon>
        <taxon>Philodinida</taxon>
        <taxon>Philodinidae</taxon>
        <taxon>Rotaria</taxon>
    </lineage>
</organism>
<keyword evidence="1" id="KW-0378">Hydrolase</keyword>
<keyword evidence="1" id="KW-0233">DNA recombination</keyword>
<comment type="similarity">
    <text evidence="1">Belongs to the helicase family.</text>
</comment>
<reference evidence="3" key="1">
    <citation type="submission" date="2021-02" db="EMBL/GenBank/DDBJ databases">
        <authorList>
            <person name="Nowell W R."/>
        </authorList>
    </citation>
    <scope>NUCLEOTIDE SEQUENCE</scope>
</reference>
<dbReference type="EC" id="5.6.2.3" evidence="1"/>
<name>A0A8S2Q6H5_9BILA</name>
<dbReference type="GO" id="GO:0006281">
    <property type="term" value="P:DNA repair"/>
    <property type="evidence" value="ECO:0007669"/>
    <property type="project" value="UniProtKB-KW"/>
</dbReference>
<dbReference type="InterPro" id="IPR010285">
    <property type="entry name" value="DNA_helicase_pif1-like_DEAD"/>
</dbReference>
<dbReference type="GO" id="GO:0043139">
    <property type="term" value="F:5'-3' DNA helicase activity"/>
    <property type="evidence" value="ECO:0007669"/>
    <property type="project" value="UniProtKB-EC"/>
</dbReference>
<proteinExistence type="inferred from homology"/>
<protein>
    <recommendedName>
        <fullName evidence="1">ATP-dependent DNA helicase</fullName>
        <ecNumber evidence="1">5.6.2.3</ecNumber>
    </recommendedName>
</protein>
<evidence type="ECO:0000313" key="4">
    <source>
        <dbReference type="Proteomes" id="UP000676336"/>
    </source>
</evidence>
<sequence length="322" mass="36351">MKPDSSTAEKDWKYVEYLIIDEIFIVGLRLLARLNELLTLGKRAPPEVPFGGINIILFDDYIQYMPVLDKPLYANLERRSSTCLPTEADVQYGVGHSETTLADFDYLCTRIIGLGQAVQSVEEKPWCNAPILVFRNQLRTEINNRAAVDKAKVANIPLVVVVARDKIRSKIAHGDVMYEHLLHLPDNKAELLPGLLHFVPDMPVLLTDNIACELRLSNGTQGIFRELEYDDQEDFGSLKVKSDVFPSNTIYTPRKPLYAPVEINRVWGWVYQALNIHPNPHPQENATIGGINGEGGVGYIIMRGDVEHMDDSQYEEFEDVVS</sequence>
<keyword evidence="1" id="KW-0227">DNA damage</keyword>
<dbReference type="GO" id="GO:0000723">
    <property type="term" value="P:telomere maintenance"/>
    <property type="evidence" value="ECO:0007669"/>
    <property type="project" value="InterPro"/>
</dbReference>
<accession>A0A8S2Q6H5</accession>
<dbReference type="Pfam" id="PF05970">
    <property type="entry name" value="PIF1"/>
    <property type="match status" value="1"/>
</dbReference>
<evidence type="ECO:0000256" key="1">
    <source>
        <dbReference type="RuleBase" id="RU363044"/>
    </source>
</evidence>
<evidence type="ECO:0000259" key="2">
    <source>
        <dbReference type="Pfam" id="PF05970"/>
    </source>
</evidence>